<dbReference type="CDD" id="cd02120">
    <property type="entry name" value="PA_subtilisin_like"/>
    <property type="match status" value="1"/>
</dbReference>
<dbReference type="Gene3D" id="2.60.40.2310">
    <property type="match status" value="1"/>
</dbReference>
<dbReference type="Proteomes" id="UP000251960">
    <property type="component" value="Chromosome 1"/>
</dbReference>
<evidence type="ECO:0000256" key="5">
    <source>
        <dbReference type="ARBA" id="ARBA00022729"/>
    </source>
</evidence>
<keyword evidence="5 12" id="KW-0732">Signal</keyword>
<dbReference type="SUPFAM" id="SSF52743">
    <property type="entry name" value="Subtilisin-like"/>
    <property type="match status" value="1"/>
</dbReference>
<comment type="similarity">
    <text evidence="2 10">Belongs to the peptidase S8 family.</text>
</comment>
<keyword evidence="3" id="KW-0963">Cytoplasm</keyword>
<feature type="compositionally biased region" description="Polar residues" evidence="11">
    <location>
        <begin position="1267"/>
        <end position="1280"/>
    </location>
</feature>
<dbReference type="FunFam" id="3.40.50.200:FF:000006">
    <property type="entry name" value="Subtilisin-like protease SBT1.5"/>
    <property type="match status" value="1"/>
</dbReference>
<sequence>MAVFLLLLRLVVFSLSFAINAVQTAPASHAQVHIVYLGHNNDLDPSLTTDSHLQLLSTVFTEPNEAREAILYSYSCGFSGFAALLNSTQATTLSGTDGVVSVFRSRMLEVHTTRSWDFMGLRLHMHTEQSSQRHLKFGDDVIVGVLDTGVWPESKSFRDDPHYGPVPSSWKGTCVVGDEFDPAAACNRKLIGARYYLAGFESELGPLNTSDGSEYRSPRDRVGHGTHTASTAVGSVAPNASYFGGLGGGAARGGAPRARLAVYKVCWYRDLTGRCSDADILAAFDDALCDGVHVVSASLGSPPPLMPLLSTSTEIGAFHAMQRGVVAVFSAGNDGPDASMVQNVSPWGLTVAASSIDRRFPTVITLGNNASIVGESFLVKAMKNGLVDSSSVFTDGTCTFEQLINRTAAWGKIVLCFATMGGVSSDGAALAVYAGNGAGVIFADTISRKSSQDSFWPTVHVDLYQGTQILNYIRDSRKPTVRISPSKTVVGETPAPAVAYFSSRGPSSVSPKILKPDVTAPGVNILAAWPPKSSPTVIPLDKRLTEWNLDSGTSMSCPHVSGIAAVIKSVHPTWSPAAVKSALMTTAYMYDGTSDVMQAGGTVKAADAFDVGAGHVDPLRALDPGLVYDAGARDHVVFLCSLGYTEAAIRNMVLPQPALDTSCPRGGGGPEEADLNYPAIVLPDLGGRVTVKRTVTNVGANRDAVYRAAVASPQGARAEVWPRELAFSARPGGEQASYYVTVTPAKLSRGRFDFGEVVWSDGFHRVRTPLVVRVTNLPDDGVKKLSLDSQPKAADATQPAAATAKKGAAASQPLSVAIPPEPSITPVIQDFTDPNLFYLPAYYYGGYDSSMSEWDDYPRYLNSDGVEIAPAVYGDIYGYGYAPYGAYSPATSPVPTVDGQMFGAQHYQYPAAYFQPPTPVPSTTQSDLQSSKNPEKPAAKADPAKTTNGVPNGTAHSNSGTVPLASSQQNSSLTPDGTYRAPLLGGVPSAGYLDTTYGYDSTGAHFAWYRPRGRNGYYGYGNESQDGTIELNRGPRSGRFKNQKLYGHTVTIAVKGQSLPSGESKDDSAVPDRAQFNRDDFPVQYDAAKFFVIKSYSEDDIHKSVKYNVWASTTNGNKKLDAAYQEAQSKGSACPIFLFFSVNTSGQFVGVAEMTGAVDFEKTLGYWQQDKWNGSFSVKWHIVKDVPNNILKHIILENNENKPVTNSRDTQEIHLEQGLQMLKIFREHVSKTSILDDFAFYESRQKLMQDKRSKQQQVQKQVWDSRTPISVTGSEQQQEAANGKPNPSVPNGVPAEVKAAKASAENGTATPAISYAAKVAQAATEKPVLANGDAKTG</sequence>
<dbReference type="FunFam" id="3.30.70.80:FF:000002">
    <property type="entry name" value="Subtilisin-like protease SBT5.3"/>
    <property type="match status" value="1"/>
</dbReference>
<reference evidence="14" key="1">
    <citation type="journal article" date="2018" name="Nat. Genet.">
        <title>Extensive intraspecific gene order and gene structural variations between Mo17 and other maize genomes.</title>
        <authorList>
            <person name="Sun S."/>
            <person name="Zhou Y."/>
            <person name="Chen J."/>
            <person name="Shi J."/>
            <person name="Zhao H."/>
            <person name="Zhao H."/>
            <person name="Song W."/>
            <person name="Zhang M."/>
            <person name="Cui Y."/>
            <person name="Dong X."/>
            <person name="Liu H."/>
            <person name="Ma X."/>
            <person name="Jiao Y."/>
            <person name="Wang B."/>
            <person name="Wei X."/>
            <person name="Stein J.C."/>
            <person name="Glaubitz J.C."/>
            <person name="Lu F."/>
            <person name="Yu G."/>
            <person name="Liang C."/>
            <person name="Fengler K."/>
            <person name="Li B."/>
            <person name="Rafalski A."/>
            <person name="Schnable P.S."/>
            <person name="Ware D.H."/>
            <person name="Buckler E.S."/>
            <person name="Lai J."/>
        </authorList>
    </citation>
    <scope>NUCLEOTIDE SEQUENCE [LARGE SCALE GENOMIC DNA]</scope>
    <source>
        <tissue evidence="14">Seedling</tissue>
    </source>
</reference>
<dbReference type="Gene3D" id="3.10.590.10">
    <property type="entry name" value="ph1033 like domains"/>
    <property type="match status" value="1"/>
</dbReference>
<evidence type="ECO:0000256" key="1">
    <source>
        <dbReference type="ARBA" id="ARBA00004496"/>
    </source>
</evidence>
<dbReference type="PRINTS" id="PR00723">
    <property type="entry name" value="SUBTILISIN"/>
</dbReference>
<evidence type="ECO:0000256" key="9">
    <source>
        <dbReference type="PIRSR" id="PIRSR615500-1"/>
    </source>
</evidence>
<dbReference type="ExpressionAtlas" id="A0A317YL57">
    <property type="expression patterns" value="baseline and differential"/>
</dbReference>
<dbReference type="EMBL" id="NCVQ01000001">
    <property type="protein sequence ID" value="PWZ58614.1"/>
    <property type="molecule type" value="Genomic_DNA"/>
</dbReference>
<dbReference type="PROSITE" id="PS51892">
    <property type="entry name" value="SUBTILASE"/>
    <property type="match status" value="1"/>
</dbReference>
<dbReference type="PANTHER" id="PTHR10795">
    <property type="entry name" value="PROPROTEIN CONVERTASE SUBTILISIN/KEXIN"/>
    <property type="match status" value="1"/>
</dbReference>
<gene>
    <name evidence="14" type="primary">SBT3.18</name>
    <name evidence="14" type="ORF">Zm00014a_030670</name>
</gene>
<feature type="active site" description="Charge relay system" evidence="9 10">
    <location>
        <position position="147"/>
    </location>
</feature>
<dbReference type="InterPro" id="IPR036852">
    <property type="entry name" value="Peptidase_S8/S53_dom_sf"/>
</dbReference>
<evidence type="ECO:0000256" key="2">
    <source>
        <dbReference type="ARBA" id="ARBA00011073"/>
    </source>
</evidence>
<feature type="region of interest" description="Disordered" evidence="11">
    <location>
        <begin position="209"/>
        <end position="230"/>
    </location>
</feature>
<keyword evidence="7 10" id="KW-0720">Serine protease</keyword>
<evidence type="ECO:0000256" key="4">
    <source>
        <dbReference type="ARBA" id="ARBA00022670"/>
    </source>
</evidence>
<proteinExistence type="inferred from homology"/>
<evidence type="ECO:0000256" key="11">
    <source>
        <dbReference type="SAM" id="MobiDB-lite"/>
    </source>
</evidence>
<evidence type="ECO:0000256" key="12">
    <source>
        <dbReference type="SAM" id="SignalP"/>
    </source>
</evidence>
<feature type="compositionally biased region" description="Polar residues" evidence="11">
    <location>
        <begin position="946"/>
        <end position="975"/>
    </location>
</feature>
<dbReference type="InterPro" id="IPR023828">
    <property type="entry name" value="Peptidase_S8_Ser-AS"/>
</dbReference>
<dbReference type="InterPro" id="IPR015500">
    <property type="entry name" value="Peptidase_S8_subtilisin-rel"/>
</dbReference>
<dbReference type="GO" id="GO:0004252">
    <property type="term" value="F:serine-type endopeptidase activity"/>
    <property type="evidence" value="ECO:0007669"/>
    <property type="project" value="UniProtKB-UniRule"/>
</dbReference>
<dbReference type="Gene3D" id="3.40.50.200">
    <property type="entry name" value="Peptidase S8/S53 domain"/>
    <property type="match status" value="1"/>
</dbReference>
<dbReference type="PROSITE" id="PS00138">
    <property type="entry name" value="SUBTILASE_SER"/>
    <property type="match status" value="1"/>
</dbReference>
<dbReference type="CDD" id="cd04852">
    <property type="entry name" value="Peptidases_S8_3"/>
    <property type="match status" value="1"/>
</dbReference>
<dbReference type="GO" id="GO:0006508">
    <property type="term" value="P:proteolysis"/>
    <property type="evidence" value="ECO:0007669"/>
    <property type="project" value="UniProtKB-KW"/>
</dbReference>
<evidence type="ECO:0000256" key="6">
    <source>
        <dbReference type="ARBA" id="ARBA00022801"/>
    </source>
</evidence>
<dbReference type="InterPro" id="IPR041469">
    <property type="entry name" value="Subtilisin-like_FN3"/>
</dbReference>
<dbReference type="Pfam" id="PF00082">
    <property type="entry name" value="Peptidase_S8"/>
    <property type="match status" value="1"/>
</dbReference>
<dbReference type="InterPro" id="IPR037045">
    <property type="entry name" value="S8pro/Inhibitor_I9_sf"/>
</dbReference>
<keyword evidence="4 10" id="KW-0645">Protease</keyword>
<dbReference type="InterPro" id="IPR000209">
    <property type="entry name" value="Peptidase_S8/S53_dom"/>
</dbReference>
<protein>
    <submittedName>
        <fullName evidence="14">Subtilisin-like protease SBT3.18</fullName>
    </submittedName>
</protein>
<dbReference type="InterPro" id="IPR045051">
    <property type="entry name" value="SBT"/>
</dbReference>
<dbReference type="Pfam" id="PF05922">
    <property type="entry name" value="Inhibitor_I9"/>
    <property type="match status" value="1"/>
</dbReference>
<dbReference type="GO" id="GO:0003723">
    <property type="term" value="F:RNA binding"/>
    <property type="evidence" value="ECO:0007669"/>
    <property type="project" value="UniProtKB-KW"/>
</dbReference>
<dbReference type="Gene3D" id="3.50.30.30">
    <property type="match status" value="1"/>
</dbReference>
<dbReference type="InterPro" id="IPR007275">
    <property type="entry name" value="YTH_domain"/>
</dbReference>
<feature type="region of interest" description="Disordered" evidence="11">
    <location>
        <begin position="1251"/>
        <end position="1309"/>
    </location>
</feature>
<organism evidence="14">
    <name type="scientific">Zea mays</name>
    <name type="common">Maize</name>
    <dbReference type="NCBI Taxonomy" id="4577"/>
    <lineage>
        <taxon>Eukaryota</taxon>
        <taxon>Viridiplantae</taxon>
        <taxon>Streptophyta</taxon>
        <taxon>Embryophyta</taxon>
        <taxon>Tracheophyta</taxon>
        <taxon>Spermatophyta</taxon>
        <taxon>Magnoliopsida</taxon>
        <taxon>Liliopsida</taxon>
        <taxon>Poales</taxon>
        <taxon>Poaceae</taxon>
        <taxon>PACMAD clade</taxon>
        <taxon>Panicoideae</taxon>
        <taxon>Andropogonodae</taxon>
        <taxon>Andropogoneae</taxon>
        <taxon>Tripsacinae</taxon>
        <taxon>Zea</taxon>
    </lineage>
</organism>
<accession>A0A317YL57</accession>
<keyword evidence="6 10" id="KW-0378">Hydrolase</keyword>
<dbReference type="Pfam" id="PF17766">
    <property type="entry name" value="fn3_6"/>
    <property type="match status" value="1"/>
</dbReference>
<evidence type="ECO:0000313" key="14">
    <source>
        <dbReference type="EMBL" id="PWZ58614.1"/>
    </source>
</evidence>
<dbReference type="FunFam" id="3.10.590.10:FF:000001">
    <property type="entry name" value="YTH domain family 1, isoform CRA_a"/>
    <property type="match status" value="1"/>
</dbReference>
<feature type="domain" description="YTH" evidence="13">
    <location>
        <begin position="1088"/>
        <end position="1225"/>
    </location>
</feature>
<comment type="caution">
    <text evidence="14">The sequence shown here is derived from an EMBL/GenBank/DDBJ whole genome shotgun (WGS) entry which is preliminary data.</text>
</comment>
<dbReference type="Gene3D" id="3.30.70.80">
    <property type="entry name" value="Peptidase S8 propeptide/proteinase inhibitor I9"/>
    <property type="match status" value="1"/>
</dbReference>
<dbReference type="PROSITE" id="PS50882">
    <property type="entry name" value="YTH"/>
    <property type="match status" value="1"/>
</dbReference>
<dbReference type="CDD" id="cd21134">
    <property type="entry name" value="YTH"/>
    <property type="match status" value="1"/>
</dbReference>
<feature type="signal peptide" evidence="12">
    <location>
        <begin position="1"/>
        <end position="16"/>
    </location>
</feature>
<evidence type="ECO:0000259" key="13">
    <source>
        <dbReference type="PROSITE" id="PS50882"/>
    </source>
</evidence>
<evidence type="ECO:0000256" key="8">
    <source>
        <dbReference type="ARBA" id="ARBA00022884"/>
    </source>
</evidence>
<dbReference type="InterPro" id="IPR010259">
    <property type="entry name" value="S8pro/Inhibitor_I9"/>
</dbReference>
<evidence type="ECO:0000256" key="10">
    <source>
        <dbReference type="PROSITE-ProRule" id="PRU01240"/>
    </source>
</evidence>
<keyword evidence="8" id="KW-0694">RNA-binding</keyword>
<name>A0A317YL57_MAIZE</name>
<dbReference type="GO" id="GO:0005737">
    <property type="term" value="C:cytoplasm"/>
    <property type="evidence" value="ECO:0007669"/>
    <property type="project" value="UniProtKB-SubCell"/>
</dbReference>
<feature type="active site" description="Charge relay system" evidence="9 10">
    <location>
        <position position="554"/>
    </location>
</feature>
<feature type="compositionally biased region" description="Basic and acidic residues" evidence="11">
    <location>
        <begin position="213"/>
        <end position="223"/>
    </location>
</feature>
<feature type="active site" description="Charge relay system" evidence="9 10">
    <location>
        <position position="224"/>
    </location>
</feature>
<dbReference type="InterPro" id="IPR034197">
    <property type="entry name" value="Peptidases_S8_3"/>
</dbReference>
<evidence type="ECO:0000256" key="7">
    <source>
        <dbReference type="ARBA" id="ARBA00022825"/>
    </source>
</evidence>
<feature type="chain" id="PRO_5016397559" evidence="12">
    <location>
        <begin position="17"/>
        <end position="1337"/>
    </location>
</feature>
<evidence type="ECO:0000256" key="3">
    <source>
        <dbReference type="ARBA" id="ARBA00022490"/>
    </source>
</evidence>
<feature type="compositionally biased region" description="Basic and acidic residues" evidence="11">
    <location>
        <begin position="933"/>
        <end position="943"/>
    </location>
</feature>
<feature type="region of interest" description="Disordered" evidence="11">
    <location>
        <begin position="913"/>
        <end position="979"/>
    </location>
</feature>
<dbReference type="Pfam" id="PF04146">
    <property type="entry name" value="YTH"/>
    <property type="match status" value="1"/>
</dbReference>
<comment type="subcellular location">
    <subcellularLocation>
        <location evidence="1">Cytoplasm</location>
    </subcellularLocation>
</comment>